<proteinExistence type="predicted"/>
<keyword evidence="1" id="KW-0472">Membrane</keyword>
<dbReference type="AlphaFoldDB" id="A0A518K556"/>
<accession>A0A518K556</accession>
<keyword evidence="1" id="KW-0812">Transmembrane</keyword>
<gene>
    <name evidence="2" type="ORF">Spa11_10910</name>
</gene>
<organism evidence="2 3">
    <name type="scientific">Botrimarina mediterranea</name>
    <dbReference type="NCBI Taxonomy" id="2528022"/>
    <lineage>
        <taxon>Bacteria</taxon>
        <taxon>Pseudomonadati</taxon>
        <taxon>Planctomycetota</taxon>
        <taxon>Planctomycetia</taxon>
        <taxon>Pirellulales</taxon>
        <taxon>Lacipirellulaceae</taxon>
        <taxon>Botrimarina</taxon>
    </lineage>
</organism>
<name>A0A518K556_9BACT</name>
<dbReference type="Proteomes" id="UP000316426">
    <property type="component" value="Chromosome"/>
</dbReference>
<sequence>MELNRNQFFFIAIFLMLLGMQLRMVSSYVLSGETTRFLAQRAMASADPVGAMAGETPQLPANLPAKVLSPPDWLGWCLLSVGAVLFFHSMTMSKPGGG</sequence>
<protein>
    <submittedName>
        <fullName evidence="2">Uncharacterized protein</fullName>
    </submittedName>
</protein>
<keyword evidence="3" id="KW-1185">Reference proteome</keyword>
<dbReference type="RefSeq" id="WP_145108985.1">
    <property type="nucleotide sequence ID" value="NZ_CP036349.1"/>
</dbReference>
<dbReference type="KEGG" id="bmei:Spa11_10910"/>
<evidence type="ECO:0000313" key="3">
    <source>
        <dbReference type="Proteomes" id="UP000316426"/>
    </source>
</evidence>
<evidence type="ECO:0000256" key="1">
    <source>
        <dbReference type="SAM" id="Phobius"/>
    </source>
</evidence>
<keyword evidence="1" id="KW-1133">Transmembrane helix</keyword>
<reference evidence="2 3" key="1">
    <citation type="submission" date="2019-02" db="EMBL/GenBank/DDBJ databases">
        <title>Deep-cultivation of Planctomycetes and their phenomic and genomic characterization uncovers novel biology.</title>
        <authorList>
            <person name="Wiegand S."/>
            <person name="Jogler M."/>
            <person name="Boedeker C."/>
            <person name="Pinto D."/>
            <person name="Vollmers J."/>
            <person name="Rivas-Marin E."/>
            <person name="Kohn T."/>
            <person name="Peeters S.H."/>
            <person name="Heuer A."/>
            <person name="Rast P."/>
            <person name="Oberbeckmann S."/>
            <person name="Bunk B."/>
            <person name="Jeske O."/>
            <person name="Meyerdierks A."/>
            <person name="Storesund J.E."/>
            <person name="Kallscheuer N."/>
            <person name="Luecker S."/>
            <person name="Lage O.M."/>
            <person name="Pohl T."/>
            <person name="Merkel B.J."/>
            <person name="Hornburger P."/>
            <person name="Mueller R.-W."/>
            <person name="Bruemmer F."/>
            <person name="Labrenz M."/>
            <person name="Spormann A.M."/>
            <person name="Op den Camp H."/>
            <person name="Overmann J."/>
            <person name="Amann R."/>
            <person name="Jetten M.S.M."/>
            <person name="Mascher T."/>
            <person name="Medema M.H."/>
            <person name="Devos D.P."/>
            <person name="Kaster A.-K."/>
            <person name="Ovreas L."/>
            <person name="Rohde M."/>
            <person name="Galperin M.Y."/>
            <person name="Jogler C."/>
        </authorList>
    </citation>
    <scope>NUCLEOTIDE SEQUENCE [LARGE SCALE GENOMIC DNA]</scope>
    <source>
        <strain evidence="2 3">Spa11</strain>
    </source>
</reference>
<feature type="transmembrane region" description="Helical" evidence="1">
    <location>
        <begin position="73"/>
        <end position="92"/>
    </location>
</feature>
<dbReference type="EMBL" id="CP036349">
    <property type="protein sequence ID" value="QDV72907.1"/>
    <property type="molecule type" value="Genomic_DNA"/>
</dbReference>
<evidence type="ECO:0000313" key="2">
    <source>
        <dbReference type="EMBL" id="QDV72907.1"/>
    </source>
</evidence>